<comment type="caution">
    <text evidence="1">The sequence shown here is derived from an EMBL/GenBank/DDBJ whole genome shotgun (WGS) entry which is preliminary data.</text>
</comment>
<protein>
    <recommendedName>
        <fullName evidence="3">AbiEi antitoxin C-terminal domain-containing protein</fullName>
    </recommendedName>
</protein>
<sequence length="216" mass="25276">MNQVAKLKPLEKAPFFTINTVKSLFEAKDNSLFSNVVRWENDEVLLRLMRGTYTTRAFYSNLDTVSKNSYPEFLSNRLCQPSYLSMEYVLQKASILTESVFSYTAITLKTKRVIRNKFGNFIYYGIKKELFTGFRIENRGVFEVAVATKAKALFDYLYLKLYRTPKITKALVESFRLNLLEITDKDLQEFGYYCNLSGQEKYMFLLTILKELKDGY</sequence>
<name>A0A1F4V348_UNCKA</name>
<dbReference type="EMBL" id="MEUT01000020">
    <property type="protein sequence ID" value="OGC51490.1"/>
    <property type="molecule type" value="Genomic_DNA"/>
</dbReference>
<proteinExistence type="predicted"/>
<dbReference type="Proteomes" id="UP000177371">
    <property type="component" value="Unassembled WGS sequence"/>
</dbReference>
<dbReference type="STRING" id="1802610.A2W32_02515"/>
<evidence type="ECO:0008006" key="3">
    <source>
        <dbReference type="Google" id="ProtNLM"/>
    </source>
</evidence>
<accession>A0A1F4V348</accession>
<reference evidence="1 2" key="1">
    <citation type="journal article" date="2016" name="Nat. Commun.">
        <title>Thousands of microbial genomes shed light on interconnected biogeochemical processes in an aquifer system.</title>
        <authorList>
            <person name="Anantharaman K."/>
            <person name="Brown C.T."/>
            <person name="Hug L.A."/>
            <person name="Sharon I."/>
            <person name="Castelle C.J."/>
            <person name="Probst A.J."/>
            <person name="Thomas B.C."/>
            <person name="Singh A."/>
            <person name="Wilkins M.J."/>
            <person name="Karaoz U."/>
            <person name="Brodie E.L."/>
            <person name="Williams K.H."/>
            <person name="Hubbard S.S."/>
            <person name="Banfield J.F."/>
        </authorList>
    </citation>
    <scope>NUCLEOTIDE SEQUENCE [LARGE SCALE GENOMIC DNA]</scope>
</reference>
<evidence type="ECO:0000313" key="1">
    <source>
        <dbReference type="EMBL" id="OGC51490.1"/>
    </source>
</evidence>
<organism evidence="1 2">
    <name type="scientific">candidate division WWE3 bacterium RBG_16_37_10</name>
    <dbReference type="NCBI Taxonomy" id="1802610"/>
    <lineage>
        <taxon>Bacteria</taxon>
        <taxon>Katanobacteria</taxon>
    </lineage>
</organism>
<dbReference type="AlphaFoldDB" id="A0A1F4V348"/>
<evidence type="ECO:0000313" key="2">
    <source>
        <dbReference type="Proteomes" id="UP000177371"/>
    </source>
</evidence>
<gene>
    <name evidence="1" type="ORF">A2W32_02515</name>
</gene>